<name>A0AAV5QIX0_9ASCO</name>
<gene>
    <name evidence="2" type="ORF">DASC09_020140</name>
</gene>
<evidence type="ECO:0000313" key="2">
    <source>
        <dbReference type="EMBL" id="GMM34689.1"/>
    </source>
</evidence>
<dbReference type="AlphaFoldDB" id="A0AAV5QIX0"/>
<feature type="region of interest" description="Disordered" evidence="1">
    <location>
        <begin position="248"/>
        <end position="283"/>
    </location>
</feature>
<dbReference type="Proteomes" id="UP001360560">
    <property type="component" value="Unassembled WGS sequence"/>
</dbReference>
<feature type="compositionally biased region" description="Basic residues" evidence="1">
    <location>
        <begin position="273"/>
        <end position="283"/>
    </location>
</feature>
<feature type="region of interest" description="Disordered" evidence="1">
    <location>
        <begin position="138"/>
        <end position="226"/>
    </location>
</feature>
<feature type="compositionally biased region" description="Basic and acidic residues" evidence="1">
    <location>
        <begin position="163"/>
        <end position="175"/>
    </location>
</feature>
<evidence type="ECO:0000256" key="1">
    <source>
        <dbReference type="SAM" id="MobiDB-lite"/>
    </source>
</evidence>
<organism evidence="2 3">
    <name type="scientific">Saccharomycopsis crataegensis</name>
    <dbReference type="NCBI Taxonomy" id="43959"/>
    <lineage>
        <taxon>Eukaryota</taxon>
        <taxon>Fungi</taxon>
        <taxon>Dikarya</taxon>
        <taxon>Ascomycota</taxon>
        <taxon>Saccharomycotina</taxon>
        <taxon>Saccharomycetes</taxon>
        <taxon>Saccharomycopsidaceae</taxon>
        <taxon>Saccharomycopsis</taxon>
    </lineage>
</organism>
<feature type="compositionally biased region" description="Low complexity" evidence="1">
    <location>
        <begin position="201"/>
        <end position="211"/>
    </location>
</feature>
<dbReference type="RefSeq" id="XP_064851689.1">
    <property type="nucleotide sequence ID" value="XM_064995617.1"/>
</dbReference>
<dbReference type="GeneID" id="90072668"/>
<keyword evidence="3" id="KW-1185">Reference proteome</keyword>
<dbReference type="EMBL" id="BTFZ01000003">
    <property type="protein sequence ID" value="GMM34689.1"/>
    <property type="molecule type" value="Genomic_DNA"/>
</dbReference>
<protein>
    <submittedName>
        <fullName evidence="2">Uncharacterized protein</fullName>
    </submittedName>
</protein>
<evidence type="ECO:0000313" key="3">
    <source>
        <dbReference type="Proteomes" id="UP001360560"/>
    </source>
</evidence>
<proteinExistence type="predicted"/>
<feature type="region of interest" description="Disordered" evidence="1">
    <location>
        <begin position="25"/>
        <end position="49"/>
    </location>
</feature>
<reference evidence="2 3" key="1">
    <citation type="journal article" date="2023" name="Elife">
        <title>Identification of key yeast species and microbe-microbe interactions impacting larval growth of Drosophila in the wild.</title>
        <authorList>
            <person name="Mure A."/>
            <person name="Sugiura Y."/>
            <person name="Maeda R."/>
            <person name="Honda K."/>
            <person name="Sakurai N."/>
            <person name="Takahashi Y."/>
            <person name="Watada M."/>
            <person name="Katoh T."/>
            <person name="Gotoh A."/>
            <person name="Gotoh Y."/>
            <person name="Taniguchi I."/>
            <person name="Nakamura K."/>
            <person name="Hayashi T."/>
            <person name="Katayama T."/>
            <person name="Uemura T."/>
            <person name="Hattori Y."/>
        </authorList>
    </citation>
    <scope>NUCLEOTIDE SEQUENCE [LARGE SCALE GENOMIC DNA]</scope>
    <source>
        <strain evidence="2 3">SC-9</strain>
    </source>
</reference>
<sequence length="283" mass="31470">MYLQLEMPNHNHGRVPHEKSAIDVGEDEETKNQPSNDTPESFHLNPQLLDTPTLNDPNFVWSPLFDNNTADYTTQGLSLNQDIIQYSRLLSPIGDFSSQPPYLVPGNQGISAETPAIPRDNSSKSLVGFDDLENQLINPSQFKDGESPPDIQDDISRFCSSGRSDRKSSSKEKISLEQPTGRYHRDHQFLYCHPGNYGGDPATPSTSSASTRKISKSVNDGSSAEGYLEIGSIDQTDGGEYLQGKLHSSSYTKHRRTKEQMIADGDKPAKSLKEKKKKKKKKK</sequence>
<feature type="compositionally biased region" description="Basic and acidic residues" evidence="1">
    <location>
        <begin position="258"/>
        <end position="272"/>
    </location>
</feature>
<accession>A0AAV5QIX0</accession>
<comment type="caution">
    <text evidence="2">The sequence shown here is derived from an EMBL/GenBank/DDBJ whole genome shotgun (WGS) entry which is preliminary data.</text>
</comment>